<dbReference type="EMBL" id="BARU01025701">
    <property type="protein sequence ID" value="GAH69519.1"/>
    <property type="molecule type" value="Genomic_DNA"/>
</dbReference>
<comment type="caution">
    <text evidence="1">The sequence shown here is derived from an EMBL/GenBank/DDBJ whole genome shotgun (WGS) entry which is preliminary data.</text>
</comment>
<reference evidence="1" key="1">
    <citation type="journal article" date="2014" name="Front. Microbiol.">
        <title>High frequency of phylogenetically diverse reductive dehalogenase-homologous genes in deep subseafloor sedimentary metagenomes.</title>
        <authorList>
            <person name="Kawai M."/>
            <person name="Futagami T."/>
            <person name="Toyoda A."/>
            <person name="Takaki Y."/>
            <person name="Nishi S."/>
            <person name="Hori S."/>
            <person name="Arai W."/>
            <person name="Tsubouchi T."/>
            <person name="Morono Y."/>
            <person name="Uchiyama I."/>
            <person name="Ito T."/>
            <person name="Fujiyama A."/>
            <person name="Inagaki F."/>
            <person name="Takami H."/>
        </authorList>
    </citation>
    <scope>NUCLEOTIDE SEQUENCE</scope>
    <source>
        <strain evidence="1">Expedition CK06-06</strain>
    </source>
</reference>
<evidence type="ECO:0000313" key="1">
    <source>
        <dbReference type="EMBL" id="GAH69519.1"/>
    </source>
</evidence>
<organism evidence="1">
    <name type="scientific">marine sediment metagenome</name>
    <dbReference type="NCBI Taxonomy" id="412755"/>
    <lineage>
        <taxon>unclassified sequences</taxon>
        <taxon>metagenomes</taxon>
        <taxon>ecological metagenomes</taxon>
    </lineage>
</organism>
<dbReference type="AlphaFoldDB" id="X1ITV4"/>
<name>X1ITV4_9ZZZZ</name>
<gene>
    <name evidence="1" type="ORF">S03H2_41379</name>
</gene>
<accession>X1ITV4</accession>
<sequence>RWAWDGYLFNGEQYGVNLTMIDDTYDYGFGRLEGMLPPHDFGGYPHGFYSSCYNAGYGSAALRGERYRSEGIYAYQMMIESAMTGPFSWWEGILNPKNTSWEGVHPKYGNGASPHMWGQSVCTKVLIDSLIAEKVDGKVIIGRGIPEEWIGNSQVIELNNYPISGNRRMGVRIQSYSDRVLITFTGDSPFNEILIDLPVFLTRLKGATTGNVDFQSGRVTVSPDTKSVTVYLTSM</sequence>
<feature type="non-terminal residue" evidence="1">
    <location>
        <position position="1"/>
    </location>
</feature>
<proteinExistence type="predicted"/>
<protein>
    <submittedName>
        <fullName evidence="1">Uncharacterized protein</fullName>
    </submittedName>
</protein>